<name>A0A8J5VM11_ZIZPA</name>
<reference evidence="1" key="2">
    <citation type="submission" date="2021-02" db="EMBL/GenBank/DDBJ databases">
        <authorList>
            <person name="Kimball J.A."/>
            <person name="Haas M.W."/>
            <person name="Macchietto M."/>
            <person name="Kono T."/>
            <person name="Duquette J."/>
            <person name="Shao M."/>
        </authorList>
    </citation>
    <scope>NUCLEOTIDE SEQUENCE</scope>
    <source>
        <tissue evidence="1">Fresh leaf tissue</tissue>
    </source>
</reference>
<protein>
    <submittedName>
        <fullName evidence="1">Uncharacterized protein</fullName>
    </submittedName>
</protein>
<evidence type="ECO:0000313" key="2">
    <source>
        <dbReference type="Proteomes" id="UP000729402"/>
    </source>
</evidence>
<keyword evidence="2" id="KW-1185">Reference proteome</keyword>
<reference evidence="1" key="1">
    <citation type="journal article" date="2021" name="bioRxiv">
        <title>Whole Genome Assembly and Annotation of Northern Wild Rice, Zizania palustris L., Supports a Whole Genome Duplication in the Zizania Genus.</title>
        <authorList>
            <person name="Haas M."/>
            <person name="Kono T."/>
            <person name="Macchietto M."/>
            <person name="Millas R."/>
            <person name="McGilp L."/>
            <person name="Shao M."/>
            <person name="Duquette J."/>
            <person name="Hirsch C.N."/>
            <person name="Kimball J."/>
        </authorList>
    </citation>
    <scope>NUCLEOTIDE SEQUENCE</scope>
    <source>
        <tissue evidence="1">Fresh leaf tissue</tissue>
    </source>
</reference>
<sequence length="73" mass="8246">MGSVEIDGSNIIVPTLNDLFEEDRVELDTKTRELHVLFLERFTKTHEGFVKHDIDIPDLLGSKVTALPPRLSS</sequence>
<dbReference type="EMBL" id="JAAALK010000283">
    <property type="protein sequence ID" value="KAG8076922.1"/>
    <property type="molecule type" value="Genomic_DNA"/>
</dbReference>
<dbReference type="AlphaFoldDB" id="A0A8J5VM11"/>
<dbReference type="Proteomes" id="UP000729402">
    <property type="component" value="Unassembled WGS sequence"/>
</dbReference>
<accession>A0A8J5VM11</accession>
<comment type="caution">
    <text evidence="1">The sequence shown here is derived from an EMBL/GenBank/DDBJ whole genome shotgun (WGS) entry which is preliminary data.</text>
</comment>
<evidence type="ECO:0000313" key="1">
    <source>
        <dbReference type="EMBL" id="KAG8076922.1"/>
    </source>
</evidence>
<gene>
    <name evidence="1" type="ORF">GUJ93_ZPchr0006g42779</name>
</gene>
<organism evidence="1 2">
    <name type="scientific">Zizania palustris</name>
    <name type="common">Northern wild rice</name>
    <dbReference type="NCBI Taxonomy" id="103762"/>
    <lineage>
        <taxon>Eukaryota</taxon>
        <taxon>Viridiplantae</taxon>
        <taxon>Streptophyta</taxon>
        <taxon>Embryophyta</taxon>
        <taxon>Tracheophyta</taxon>
        <taxon>Spermatophyta</taxon>
        <taxon>Magnoliopsida</taxon>
        <taxon>Liliopsida</taxon>
        <taxon>Poales</taxon>
        <taxon>Poaceae</taxon>
        <taxon>BOP clade</taxon>
        <taxon>Oryzoideae</taxon>
        <taxon>Oryzeae</taxon>
        <taxon>Zizaniinae</taxon>
        <taxon>Zizania</taxon>
    </lineage>
</organism>
<proteinExistence type="predicted"/>